<accession>A0A380TD32</accession>
<dbReference type="Pfam" id="PF00702">
    <property type="entry name" value="Hydrolase"/>
    <property type="match status" value="1"/>
</dbReference>
<reference evidence="1" key="1">
    <citation type="submission" date="2018-07" db="EMBL/GenBank/DDBJ databases">
        <authorList>
            <person name="Quirk P.G."/>
            <person name="Krulwich T.A."/>
        </authorList>
    </citation>
    <scope>NUCLEOTIDE SEQUENCE</scope>
</reference>
<dbReference type="PANTHER" id="PTHR12725">
    <property type="entry name" value="HALOACID DEHALOGENASE-LIKE HYDROLASE"/>
    <property type="match status" value="1"/>
</dbReference>
<name>A0A380TD32_9ZZZZ</name>
<dbReference type="InterPro" id="IPR006439">
    <property type="entry name" value="HAD-SF_hydro_IA"/>
</dbReference>
<dbReference type="PANTHER" id="PTHR12725:SF117">
    <property type="entry name" value="HALOACID DEHALOGENASE-LIKE HYDROLASE"/>
    <property type="match status" value="1"/>
</dbReference>
<dbReference type="Gene3D" id="3.40.50.1000">
    <property type="entry name" value="HAD superfamily/HAD-like"/>
    <property type="match status" value="1"/>
</dbReference>
<evidence type="ECO:0000313" key="1">
    <source>
        <dbReference type="EMBL" id="SUS06380.1"/>
    </source>
</evidence>
<dbReference type="InterPro" id="IPR023214">
    <property type="entry name" value="HAD_sf"/>
</dbReference>
<dbReference type="InterPro" id="IPR036412">
    <property type="entry name" value="HAD-like_sf"/>
</dbReference>
<proteinExistence type="predicted"/>
<dbReference type="SFLD" id="SFLDG01129">
    <property type="entry name" value="C1.5:_HAD__Beta-PGM__Phosphata"/>
    <property type="match status" value="1"/>
</dbReference>
<keyword evidence="1" id="KW-0378">Hydrolase</keyword>
<dbReference type="SFLD" id="SFLDS00003">
    <property type="entry name" value="Haloacid_Dehalogenase"/>
    <property type="match status" value="1"/>
</dbReference>
<organism evidence="1">
    <name type="scientific">metagenome</name>
    <dbReference type="NCBI Taxonomy" id="256318"/>
    <lineage>
        <taxon>unclassified sequences</taxon>
        <taxon>metagenomes</taxon>
    </lineage>
</organism>
<dbReference type="EMBL" id="UIDG01000197">
    <property type="protein sequence ID" value="SUS06380.1"/>
    <property type="molecule type" value="Genomic_DNA"/>
</dbReference>
<dbReference type="GO" id="GO:0016787">
    <property type="term" value="F:hydrolase activity"/>
    <property type="evidence" value="ECO:0007669"/>
    <property type="project" value="UniProtKB-KW"/>
</dbReference>
<protein>
    <submittedName>
        <fullName evidence="1">HAD-superfamily hydrolase subfamily IA, variant 3:Pyrimidine 5-nucleotidase</fullName>
    </submittedName>
</protein>
<dbReference type="AlphaFoldDB" id="A0A380TD32"/>
<dbReference type="InterPro" id="IPR010237">
    <property type="entry name" value="Pyr-5-nucltdase"/>
</dbReference>
<dbReference type="NCBIfam" id="TIGR01993">
    <property type="entry name" value="Pyr-5-nucltdase"/>
    <property type="match status" value="1"/>
</dbReference>
<dbReference type="Gene3D" id="1.10.150.450">
    <property type="match status" value="1"/>
</dbReference>
<gene>
    <name evidence="1" type="ORF">DF3PB_2760003</name>
</gene>
<dbReference type="SUPFAM" id="SSF56784">
    <property type="entry name" value="HAD-like"/>
    <property type="match status" value="1"/>
</dbReference>
<dbReference type="NCBIfam" id="TIGR01509">
    <property type="entry name" value="HAD-SF-IA-v3"/>
    <property type="match status" value="1"/>
</dbReference>
<dbReference type="SFLD" id="SFLDG01132">
    <property type="entry name" value="C1.5.3:_5'-Nucleotidase_Like"/>
    <property type="match status" value="1"/>
</dbReference>
<sequence>MSQPQTQQNLTTAVADSFAGWGAVETWVFDLDYTLYPPSAALFAQIEQRMRAYIAEFLGLDLDAAWQLQKEYFHTYGMSLRGLMDFHAMDPAPFLAHVHDIDLSVLEPSPALGAALAALPGRKLIFTNASARHAERVLERLGIAGHFEAVFDIVAADYRPKPEPETYRNLVRRHNIDPRQSVMIEDQARNLPPAAALGMTTVWVRCTTDQPPAPADVAASVHHIVDDLIAWLTAIGAAEATTTEG</sequence>